<proteinExistence type="predicted"/>
<dbReference type="EMBL" id="RBOA01000191">
    <property type="protein sequence ID" value="RMM01008.1"/>
    <property type="molecule type" value="Genomic_DNA"/>
</dbReference>
<gene>
    <name evidence="1" type="ORF">ALO70_02911</name>
    <name evidence="3" type="ORF">ALQ39_01082</name>
    <name evidence="2" type="ORF">ALQ86_02001</name>
</gene>
<evidence type="ECO:0000313" key="5">
    <source>
        <dbReference type="Proteomes" id="UP000272627"/>
    </source>
</evidence>
<dbReference type="Proteomes" id="UP000050490">
    <property type="component" value="Unassembled WGS sequence"/>
</dbReference>
<sequence length="193" mass="21615">MRAAILMLIIACVTGCASKPDYYVSPTPVHISATATYWVESFKIALEGENDRFLSRAQLEEGLELELINQLKQAHSYATTKESADYLLDITGLYKRRIGDSKGGFISFIVDDNTVMGSVDFSYQVSVKKAEKELLHFGQYRDSLQPAGVMGNWENMRTMAGAITNKGNSDVEKFYIRVLPRFIVDDIKAIPSR</sequence>
<accession>A0A0P9QPJ1</accession>
<evidence type="ECO:0000313" key="3">
    <source>
        <dbReference type="EMBL" id="RMO56235.1"/>
    </source>
</evidence>
<organism evidence="1 4">
    <name type="scientific">Pseudomonas amygdali pv. eriobotryae</name>
    <dbReference type="NCBI Taxonomy" id="129137"/>
    <lineage>
        <taxon>Bacteria</taxon>
        <taxon>Pseudomonadati</taxon>
        <taxon>Pseudomonadota</taxon>
        <taxon>Gammaproteobacteria</taxon>
        <taxon>Pseudomonadales</taxon>
        <taxon>Pseudomonadaceae</taxon>
        <taxon>Pseudomonas</taxon>
        <taxon>Pseudomonas amygdali</taxon>
    </lineage>
</organism>
<dbReference type="AlphaFoldDB" id="A0A0P9QPJ1"/>
<name>A0A0P9QPJ1_PSEA0</name>
<comment type="caution">
    <text evidence="1">The sequence shown here is derived from an EMBL/GenBank/DDBJ whole genome shotgun (WGS) entry which is preliminary data.</text>
</comment>
<protein>
    <submittedName>
        <fullName evidence="1">Uncharacterized protein</fullName>
    </submittedName>
</protein>
<dbReference type="PATRIC" id="fig|129137.4.peg.4268"/>
<evidence type="ECO:0000313" key="2">
    <source>
        <dbReference type="EMBL" id="RMM01008.1"/>
    </source>
</evidence>
<dbReference type="Proteomes" id="UP000275613">
    <property type="component" value="Unassembled WGS sequence"/>
</dbReference>
<evidence type="ECO:0000313" key="6">
    <source>
        <dbReference type="Proteomes" id="UP000275613"/>
    </source>
</evidence>
<reference evidence="5 6" key="2">
    <citation type="submission" date="2018-08" db="EMBL/GenBank/DDBJ databases">
        <title>Recombination of ecologically and evolutionarily significant loci maintains genetic cohesion in the Pseudomonas syringae species complex.</title>
        <authorList>
            <person name="Dillon M."/>
            <person name="Thakur S."/>
            <person name="Almeida R.N.D."/>
            <person name="Weir B.S."/>
            <person name="Guttman D.S."/>
        </authorList>
    </citation>
    <scope>NUCLEOTIDE SEQUENCE [LARGE SCALE GENOMIC DNA]</scope>
    <source>
        <strain evidence="3 6">ICMP 4316</strain>
        <strain evidence="2 5">ICMP 8636</strain>
    </source>
</reference>
<evidence type="ECO:0000313" key="1">
    <source>
        <dbReference type="EMBL" id="KPX36224.1"/>
    </source>
</evidence>
<reference evidence="1 4" key="1">
    <citation type="submission" date="2015-09" db="EMBL/GenBank/DDBJ databases">
        <title>Genome announcement of multiple Pseudomonas syringae strains.</title>
        <authorList>
            <person name="Thakur S."/>
            <person name="Wang P.W."/>
            <person name="Gong Y."/>
            <person name="Weir B.S."/>
            <person name="Guttman D.S."/>
        </authorList>
    </citation>
    <scope>NUCLEOTIDE SEQUENCE [LARGE SCALE GENOMIC DNA]</scope>
    <source>
        <strain evidence="1 4">ICMP4455</strain>
    </source>
</reference>
<dbReference type="EMBL" id="RBPV01000288">
    <property type="protein sequence ID" value="RMO56235.1"/>
    <property type="molecule type" value="Genomic_DNA"/>
</dbReference>
<dbReference type="Proteomes" id="UP000272627">
    <property type="component" value="Unassembled WGS sequence"/>
</dbReference>
<dbReference type="RefSeq" id="WP_057420782.1">
    <property type="nucleotide sequence ID" value="NZ_BMZY01000008.1"/>
</dbReference>
<dbReference type="EMBL" id="LJQI01000088">
    <property type="protein sequence ID" value="KPX36224.1"/>
    <property type="molecule type" value="Genomic_DNA"/>
</dbReference>
<evidence type="ECO:0000313" key="4">
    <source>
        <dbReference type="Proteomes" id="UP000050490"/>
    </source>
</evidence>